<evidence type="ECO:0000256" key="2">
    <source>
        <dbReference type="ARBA" id="ARBA00022553"/>
    </source>
</evidence>
<dbReference type="SUPFAM" id="SSF52172">
    <property type="entry name" value="CheY-like"/>
    <property type="match status" value="1"/>
</dbReference>
<gene>
    <name evidence="12" type="ORF">DS2_03210</name>
</gene>
<dbReference type="CDD" id="cd17574">
    <property type="entry name" value="REC_OmpR"/>
    <property type="match status" value="1"/>
</dbReference>
<dbReference type="GO" id="GO:0000156">
    <property type="term" value="F:phosphorelay response regulator activity"/>
    <property type="evidence" value="ECO:0007669"/>
    <property type="project" value="TreeGrafter"/>
</dbReference>
<dbReference type="GO" id="GO:0005829">
    <property type="term" value="C:cytosol"/>
    <property type="evidence" value="ECO:0007669"/>
    <property type="project" value="TreeGrafter"/>
</dbReference>
<dbReference type="PANTHER" id="PTHR48111:SF21">
    <property type="entry name" value="DNA-BINDING DUAL MASTER TRANSCRIPTIONAL REGULATOR RPAA"/>
    <property type="match status" value="1"/>
</dbReference>
<evidence type="ECO:0000256" key="8">
    <source>
        <dbReference type="PROSITE-ProRule" id="PRU00169"/>
    </source>
</evidence>
<evidence type="ECO:0000259" key="10">
    <source>
        <dbReference type="PROSITE" id="PS50110"/>
    </source>
</evidence>
<dbReference type="RefSeq" id="WP_035013207.1">
    <property type="nucleotide sequence ID" value="NZ_ARZY01000004.1"/>
</dbReference>
<evidence type="ECO:0000259" key="11">
    <source>
        <dbReference type="PROSITE" id="PS51755"/>
    </source>
</evidence>
<protein>
    <recommendedName>
        <fullName evidence="1">Phosphate regulon transcriptional regulatory protein PhoB</fullName>
    </recommendedName>
</protein>
<dbReference type="Proteomes" id="UP000019276">
    <property type="component" value="Unassembled WGS sequence"/>
</dbReference>
<evidence type="ECO:0000313" key="13">
    <source>
        <dbReference type="Proteomes" id="UP000019276"/>
    </source>
</evidence>
<sequence>MCKHILLVEDNPDIANIVSINLGMLDHKITVINDGNQAYKQLNQHYDLAIFDIMLPGTDGLKLCKRMRQLHPNIPIIMLTAKSSELDLVVGLESGADDYLTKPFSVLELQARVKAHLRRLHSLTAGERDENLQPVLTFEQLEIDPNRYQIKLNGEFQDISHKEFELLHFLAQQPSRVFSREHLLEQIWGYQHANSAHTVNSTVNRLRAKLEVDPTNPQWLQTVWGVGYKFVAPNQLVH</sequence>
<keyword evidence="4" id="KW-0805">Transcription regulation</keyword>
<proteinExistence type="predicted"/>
<reference evidence="12 13" key="1">
    <citation type="journal article" date="2014" name="Genome Announc.">
        <title>Draft Genome Sequence of the Agar-Degrading Bacterium Catenovulum sp. Strain DS-2, Isolated from Intestines of Haliotis diversicolor.</title>
        <authorList>
            <person name="Shan D."/>
            <person name="Li X."/>
            <person name="Gu Z."/>
            <person name="Wei G."/>
            <person name="Gao Z."/>
            <person name="Shao Z."/>
        </authorList>
    </citation>
    <scope>NUCLEOTIDE SEQUENCE [LARGE SCALE GENOMIC DNA]</scope>
    <source>
        <strain evidence="12 13">DS-2</strain>
    </source>
</reference>
<evidence type="ECO:0000256" key="6">
    <source>
        <dbReference type="ARBA" id="ARBA00023163"/>
    </source>
</evidence>
<dbReference type="SUPFAM" id="SSF46894">
    <property type="entry name" value="C-terminal effector domain of the bipartite response regulators"/>
    <property type="match status" value="1"/>
</dbReference>
<dbReference type="PROSITE" id="PS50110">
    <property type="entry name" value="RESPONSE_REGULATORY"/>
    <property type="match status" value="1"/>
</dbReference>
<dbReference type="SMART" id="SM00448">
    <property type="entry name" value="REC"/>
    <property type="match status" value="1"/>
</dbReference>
<dbReference type="InterPro" id="IPR036388">
    <property type="entry name" value="WH-like_DNA-bd_sf"/>
</dbReference>
<comment type="caution">
    <text evidence="12">The sequence shown here is derived from an EMBL/GenBank/DDBJ whole genome shotgun (WGS) entry which is preliminary data.</text>
</comment>
<dbReference type="PROSITE" id="PS51755">
    <property type="entry name" value="OMPR_PHOB"/>
    <property type="match status" value="1"/>
</dbReference>
<dbReference type="Gene3D" id="6.10.250.690">
    <property type="match status" value="1"/>
</dbReference>
<dbReference type="InterPro" id="IPR039420">
    <property type="entry name" value="WalR-like"/>
</dbReference>
<dbReference type="STRING" id="1328313.DS2_03210"/>
<dbReference type="Pfam" id="PF00072">
    <property type="entry name" value="Response_reg"/>
    <property type="match status" value="1"/>
</dbReference>
<feature type="modified residue" description="4-aspartylphosphate" evidence="8">
    <location>
        <position position="52"/>
    </location>
</feature>
<feature type="DNA-binding region" description="OmpR/PhoB-type" evidence="9">
    <location>
        <begin position="133"/>
        <end position="232"/>
    </location>
</feature>
<dbReference type="InterPro" id="IPR011006">
    <property type="entry name" value="CheY-like_superfamily"/>
</dbReference>
<organism evidence="12 13">
    <name type="scientific">Catenovulum agarivorans DS-2</name>
    <dbReference type="NCBI Taxonomy" id="1328313"/>
    <lineage>
        <taxon>Bacteria</taxon>
        <taxon>Pseudomonadati</taxon>
        <taxon>Pseudomonadota</taxon>
        <taxon>Gammaproteobacteria</taxon>
        <taxon>Alteromonadales</taxon>
        <taxon>Alteromonadaceae</taxon>
        <taxon>Catenovulum</taxon>
    </lineage>
</organism>
<comment type="function">
    <text evidence="7">This protein is a positive regulator for the phosphate regulon. Transcription of this operon is positively regulated by PhoB and PhoR when phosphate is limited.</text>
</comment>
<dbReference type="AlphaFoldDB" id="W7QF11"/>
<evidence type="ECO:0000313" key="12">
    <source>
        <dbReference type="EMBL" id="EWH11484.1"/>
    </source>
</evidence>
<dbReference type="InterPro" id="IPR016032">
    <property type="entry name" value="Sig_transdc_resp-reg_C-effctor"/>
</dbReference>
<dbReference type="OrthoDB" id="9802426at2"/>
<dbReference type="InterPro" id="IPR001867">
    <property type="entry name" value="OmpR/PhoB-type_DNA-bd"/>
</dbReference>
<dbReference type="GO" id="GO:0000976">
    <property type="term" value="F:transcription cis-regulatory region binding"/>
    <property type="evidence" value="ECO:0007669"/>
    <property type="project" value="TreeGrafter"/>
</dbReference>
<dbReference type="Gene3D" id="1.10.10.10">
    <property type="entry name" value="Winged helix-like DNA-binding domain superfamily/Winged helix DNA-binding domain"/>
    <property type="match status" value="1"/>
</dbReference>
<dbReference type="Gene3D" id="3.40.50.2300">
    <property type="match status" value="1"/>
</dbReference>
<dbReference type="eggNOG" id="COG0745">
    <property type="taxonomic scope" value="Bacteria"/>
</dbReference>
<dbReference type="GO" id="GO:0032993">
    <property type="term" value="C:protein-DNA complex"/>
    <property type="evidence" value="ECO:0007669"/>
    <property type="project" value="TreeGrafter"/>
</dbReference>
<evidence type="ECO:0000256" key="9">
    <source>
        <dbReference type="PROSITE-ProRule" id="PRU01091"/>
    </source>
</evidence>
<dbReference type="GO" id="GO:0006355">
    <property type="term" value="P:regulation of DNA-templated transcription"/>
    <property type="evidence" value="ECO:0007669"/>
    <property type="project" value="InterPro"/>
</dbReference>
<evidence type="ECO:0000256" key="4">
    <source>
        <dbReference type="ARBA" id="ARBA00023015"/>
    </source>
</evidence>
<dbReference type="PANTHER" id="PTHR48111">
    <property type="entry name" value="REGULATOR OF RPOS"/>
    <property type="match status" value="1"/>
</dbReference>
<dbReference type="CDD" id="cd00383">
    <property type="entry name" value="trans_reg_C"/>
    <property type="match status" value="1"/>
</dbReference>
<evidence type="ECO:0000256" key="5">
    <source>
        <dbReference type="ARBA" id="ARBA00023125"/>
    </source>
</evidence>
<accession>W7QF11</accession>
<dbReference type="Pfam" id="PF00486">
    <property type="entry name" value="Trans_reg_C"/>
    <property type="match status" value="1"/>
</dbReference>
<name>W7QF11_9ALTE</name>
<feature type="domain" description="Response regulatory" evidence="10">
    <location>
        <begin position="4"/>
        <end position="117"/>
    </location>
</feature>
<dbReference type="EMBL" id="ARZY01000004">
    <property type="protein sequence ID" value="EWH11484.1"/>
    <property type="molecule type" value="Genomic_DNA"/>
</dbReference>
<keyword evidence="2 8" id="KW-0597">Phosphoprotein</keyword>
<keyword evidence="13" id="KW-1185">Reference proteome</keyword>
<feature type="domain" description="OmpR/PhoB-type" evidence="11">
    <location>
        <begin position="133"/>
        <end position="232"/>
    </location>
</feature>
<dbReference type="InterPro" id="IPR001789">
    <property type="entry name" value="Sig_transdc_resp-reg_receiver"/>
</dbReference>
<dbReference type="SMART" id="SM00862">
    <property type="entry name" value="Trans_reg_C"/>
    <property type="match status" value="1"/>
</dbReference>
<evidence type="ECO:0000256" key="7">
    <source>
        <dbReference type="ARBA" id="ARBA00024735"/>
    </source>
</evidence>
<keyword evidence="6" id="KW-0804">Transcription</keyword>
<keyword evidence="5 9" id="KW-0238">DNA-binding</keyword>
<evidence type="ECO:0000256" key="1">
    <source>
        <dbReference type="ARBA" id="ARBA00013332"/>
    </source>
</evidence>
<evidence type="ECO:0000256" key="3">
    <source>
        <dbReference type="ARBA" id="ARBA00023012"/>
    </source>
</evidence>
<keyword evidence="3" id="KW-0902">Two-component regulatory system</keyword>
<dbReference type="FunFam" id="1.10.10.10:FF:000018">
    <property type="entry name" value="DNA-binding response regulator ResD"/>
    <property type="match status" value="1"/>
</dbReference>